<accession>L0JV01</accession>
<dbReference type="GO" id="GO:0016787">
    <property type="term" value="F:hydrolase activity"/>
    <property type="evidence" value="ECO:0007669"/>
    <property type="project" value="UniProtKB-KW"/>
</dbReference>
<dbReference type="Proteomes" id="UP000010878">
    <property type="component" value="Chromosome"/>
</dbReference>
<evidence type="ECO:0000259" key="2">
    <source>
        <dbReference type="Pfam" id="PF12697"/>
    </source>
</evidence>
<evidence type="ECO:0000313" key="3">
    <source>
        <dbReference type="EMBL" id="AGB36125.1"/>
    </source>
</evidence>
<feature type="region of interest" description="Disordered" evidence="1">
    <location>
        <begin position="1"/>
        <end position="22"/>
    </location>
</feature>
<dbReference type="Pfam" id="PF12697">
    <property type="entry name" value="Abhydrolase_6"/>
    <property type="match status" value="1"/>
</dbReference>
<dbReference type="InterPro" id="IPR000073">
    <property type="entry name" value="AB_hydrolase_1"/>
</dbReference>
<keyword evidence="4" id="KW-1185">Reference proteome</keyword>
<dbReference type="EMBL" id="CP003929">
    <property type="protein sequence ID" value="AGB36125.1"/>
    <property type="molecule type" value="Genomic_DNA"/>
</dbReference>
<dbReference type="Gene3D" id="3.40.50.1820">
    <property type="entry name" value="alpha/beta hydrolase"/>
    <property type="match status" value="1"/>
</dbReference>
<dbReference type="OrthoDB" id="11236at2157"/>
<dbReference type="RefSeq" id="WP_015319581.1">
    <property type="nucleotide sequence ID" value="NC_019974.1"/>
</dbReference>
<dbReference type="HOGENOM" id="CLU_082929_0_0_2"/>
<dbReference type="AlphaFoldDB" id="L0JV01"/>
<evidence type="ECO:0000256" key="1">
    <source>
        <dbReference type="SAM" id="MobiDB-lite"/>
    </source>
</evidence>
<reference evidence="3 4" key="1">
    <citation type="submission" date="2012-11" db="EMBL/GenBank/DDBJ databases">
        <title>FINISHED of Natronococcus occultus SP4, DSM 3396.</title>
        <authorList>
            <consortium name="DOE Joint Genome Institute"/>
            <person name="Eisen J."/>
            <person name="Huntemann M."/>
            <person name="Wei C.-L."/>
            <person name="Han J."/>
            <person name="Detter J.C."/>
            <person name="Han C."/>
            <person name="Tapia R."/>
            <person name="Chen A."/>
            <person name="Kyrpides N."/>
            <person name="Mavromatis K."/>
            <person name="Markowitz V."/>
            <person name="Szeto E."/>
            <person name="Ivanova N."/>
            <person name="Mikhailova N."/>
            <person name="Ovchinnikova G."/>
            <person name="Pagani I."/>
            <person name="Pati A."/>
            <person name="Goodwin L."/>
            <person name="Nordberg H.P."/>
            <person name="Cantor M.N."/>
            <person name="Hua S.X."/>
            <person name="Woyke T."/>
            <person name="Eisen J."/>
            <person name="Klenk H.-P."/>
            <person name="Klenk H.-P."/>
        </authorList>
    </citation>
    <scope>NUCLEOTIDE SEQUENCE [LARGE SCALE GENOMIC DNA]</scope>
    <source>
        <strain evidence="3 4">SP4</strain>
    </source>
</reference>
<dbReference type="GeneID" id="14405276"/>
<feature type="domain" description="AB hydrolase-1" evidence="2">
    <location>
        <begin position="90"/>
        <end position="186"/>
    </location>
</feature>
<dbReference type="SUPFAM" id="SSF53474">
    <property type="entry name" value="alpha/beta-Hydrolases"/>
    <property type="match status" value="1"/>
</dbReference>
<keyword evidence="3" id="KW-0378">Hydrolase</keyword>
<dbReference type="KEGG" id="nou:Natoc_0248"/>
<dbReference type="eggNOG" id="arCOG07550">
    <property type="taxonomic scope" value="Archaea"/>
</dbReference>
<evidence type="ECO:0000313" key="4">
    <source>
        <dbReference type="Proteomes" id="UP000010878"/>
    </source>
</evidence>
<dbReference type="PROSITE" id="PS51318">
    <property type="entry name" value="TAT"/>
    <property type="match status" value="1"/>
</dbReference>
<proteinExistence type="predicted"/>
<name>L0JV01_9EURY</name>
<sequence>MNGHRSSTATEDDNECEPHSTAVSRRQLLGATAGATAGVAGVGAVSDPAAASDRVGCDDWLEAPADYPEIDLTDAEPTASNLEEIGEEFVVFVHGWHGRETSTDQAATLREALDQNGYDRPVLAATWAADTYNYWRAERTTETVGERLAAWLEDVPDATVHLVGHSLGGRACLETLAVLETRVETVSLLGTAADDDAVCTAGAYGRGIEHGADAVYNYHSEDDASVCYGYDLQSFASGLGCAGSDCGGGWFRSGSSCPANYTDVDVTGEVGDHCAYTKPDVGCVDRIADVLE</sequence>
<gene>
    <name evidence="3" type="ORF">Natoc_0248</name>
</gene>
<organism evidence="3 4">
    <name type="scientific">Natronococcus occultus SP4</name>
    <dbReference type="NCBI Taxonomy" id="694430"/>
    <lineage>
        <taxon>Archaea</taxon>
        <taxon>Methanobacteriati</taxon>
        <taxon>Methanobacteriota</taxon>
        <taxon>Stenosarchaea group</taxon>
        <taxon>Halobacteria</taxon>
        <taxon>Halobacteriales</taxon>
        <taxon>Natrialbaceae</taxon>
        <taxon>Natronococcus</taxon>
    </lineage>
</organism>
<protein>
    <submittedName>
        <fullName evidence="3">Alpha/beta hydrolase family protein</fullName>
    </submittedName>
</protein>
<dbReference type="InterPro" id="IPR006311">
    <property type="entry name" value="TAT_signal"/>
</dbReference>
<dbReference type="InterPro" id="IPR029058">
    <property type="entry name" value="AB_hydrolase_fold"/>
</dbReference>